<evidence type="ECO:0000256" key="1">
    <source>
        <dbReference type="SAM" id="MobiDB-lite"/>
    </source>
</evidence>
<organism evidence="4 5">
    <name type="scientific">Paraglaciecola chathamensis</name>
    <dbReference type="NCBI Taxonomy" id="368405"/>
    <lineage>
        <taxon>Bacteria</taxon>
        <taxon>Pseudomonadati</taxon>
        <taxon>Pseudomonadota</taxon>
        <taxon>Gammaproteobacteria</taxon>
        <taxon>Alteromonadales</taxon>
        <taxon>Alteromonadaceae</taxon>
        <taxon>Paraglaciecola</taxon>
    </lineage>
</organism>
<feature type="compositionally biased region" description="Polar residues" evidence="1">
    <location>
        <begin position="204"/>
        <end position="219"/>
    </location>
</feature>
<gene>
    <name evidence="4" type="primary">rodZ</name>
    <name evidence="4" type="ORF">GCM10011274_13800</name>
</gene>
<feature type="compositionally biased region" description="Polar residues" evidence="1">
    <location>
        <begin position="147"/>
        <end position="161"/>
    </location>
</feature>
<evidence type="ECO:0000256" key="2">
    <source>
        <dbReference type="SAM" id="Phobius"/>
    </source>
</evidence>
<dbReference type="SUPFAM" id="SSF47413">
    <property type="entry name" value="lambda repressor-like DNA-binding domains"/>
    <property type="match status" value="1"/>
</dbReference>
<dbReference type="PANTHER" id="PTHR34475:SF1">
    <property type="entry name" value="CYTOSKELETON PROTEIN RODZ"/>
    <property type="match status" value="1"/>
</dbReference>
<feature type="region of interest" description="Disordered" evidence="1">
    <location>
        <begin position="144"/>
        <end position="167"/>
    </location>
</feature>
<reference evidence="4" key="2">
    <citation type="submission" date="2020-09" db="EMBL/GenBank/DDBJ databases">
        <authorList>
            <person name="Sun Q."/>
            <person name="Kim S."/>
        </authorList>
    </citation>
    <scope>NUCLEOTIDE SEQUENCE</scope>
    <source>
        <strain evidence="4">KCTC 32337</strain>
    </source>
</reference>
<dbReference type="PANTHER" id="PTHR34475">
    <property type="match status" value="1"/>
</dbReference>
<dbReference type="AlphaFoldDB" id="A0A8H9M311"/>
<keyword evidence="2" id="KW-1133">Transmembrane helix</keyword>
<dbReference type="Pfam" id="PF13413">
    <property type="entry name" value="HTH_25"/>
    <property type="match status" value="1"/>
</dbReference>
<protein>
    <submittedName>
        <fullName evidence="4">Membrane protein</fullName>
    </submittedName>
</protein>
<evidence type="ECO:0000313" key="5">
    <source>
        <dbReference type="Proteomes" id="UP000622604"/>
    </source>
</evidence>
<dbReference type="PROSITE" id="PS50943">
    <property type="entry name" value="HTH_CROC1"/>
    <property type="match status" value="1"/>
</dbReference>
<dbReference type="Pfam" id="PF13464">
    <property type="entry name" value="RodZ_C"/>
    <property type="match status" value="1"/>
</dbReference>
<reference evidence="4" key="1">
    <citation type="journal article" date="2014" name="Int. J. Syst. Evol. Microbiol.">
        <title>Complete genome sequence of Corynebacterium casei LMG S-19264T (=DSM 44701T), isolated from a smear-ripened cheese.</title>
        <authorList>
            <consortium name="US DOE Joint Genome Institute (JGI-PGF)"/>
            <person name="Walter F."/>
            <person name="Albersmeier A."/>
            <person name="Kalinowski J."/>
            <person name="Ruckert C."/>
        </authorList>
    </citation>
    <scope>NUCLEOTIDE SEQUENCE</scope>
    <source>
        <strain evidence="4">KCTC 32337</strain>
    </source>
</reference>
<keyword evidence="2" id="KW-0472">Membrane</keyword>
<feature type="compositionally biased region" description="Polar residues" evidence="1">
    <location>
        <begin position="182"/>
        <end position="193"/>
    </location>
</feature>
<feature type="region of interest" description="Disordered" evidence="1">
    <location>
        <begin position="182"/>
        <end position="234"/>
    </location>
</feature>
<name>A0A8H9M311_9ALTE</name>
<feature type="transmembrane region" description="Helical" evidence="2">
    <location>
        <begin position="113"/>
        <end position="133"/>
    </location>
</feature>
<dbReference type="SMART" id="SM00530">
    <property type="entry name" value="HTH_XRE"/>
    <property type="match status" value="1"/>
</dbReference>
<dbReference type="EMBL" id="BMZC01000003">
    <property type="protein sequence ID" value="GGZ56910.1"/>
    <property type="molecule type" value="Genomic_DNA"/>
</dbReference>
<dbReference type="Gene3D" id="1.10.260.40">
    <property type="entry name" value="lambda repressor-like DNA-binding domains"/>
    <property type="match status" value="1"/>
</dbReference>
<dbReference type="InterPro" id="IPR025194">
    <property type="entry name" value="RodZ-like_C"/>
</dbReference>
<dbReference type="InterPro" id="IPR050400">
    <property type="entry name" value="Bact_Cytoskel_RodZ"/>
</dbReference>
<evidence type="ECO:0000313" key="4">
    <source>
        <dbReference type="EMBL" id="GGZ56910.1"/>
    </source>
</evidence>
<feature type="domain" description="HTH cro/C1-type" evidence="3">
    <location>
        <begin position="20"/>
        <end position="49"/>
    </location>
</feature>
<accession>A0A8H9M311</accession>
<proteinExistence type="predicted"/>
<dbReference type="InterPro" id="IPR010982">
    <property type="entry name" value="Lambda_DNA-bd_dom_sf"/>
</dbReference>
<dbReference type="GO" id="GO:0003677">
    <property type="term" value="F:DNA binding"/>
    <property type="evidence" value="ECO:0007669"/>
    <property type="project" value="InterPro"/>
</dbReference>
<evidence type="ECO:0000259" key="3">
    <source>
        <dbReference type="PROSITE" id="PS50943"/>
    </source>
</evidence>
<dbReference type="InterPro" id="IPR001387">
    <property type="entry name" value="Cro/C1-type_HTH"/>
</dbReference>
<dbReference type="RefSeq" id="WP_013753196.1">
    <property type="nucleotide sequence ID" value="NZ_BMZC01000003.1"/>
</dbReference>
<sequence length="349" mass="37731">MSEEVQHVEEPQVQGPGPVLKAARIEKGLTVEQIANRIHLKPSLVSALEEDVYDQGISMTFIKGYLKLYARQVDVSEAQVLDGLDNLDTHKKEPAKLQSFSRRVAHQANDDKLMLVTYLILAVVVALVVIWWFQQSDNDKVDILDTPATQTDTSGFTQEELPSTDELELDESASRDIAENQVDVSGSLPNNEVEQAVGDASTDALESTQPEIDTQTAGESVSSDDDSNLDSTVDSRLNSAVNNNIDTNTQNTSSAGFSLREEAAAKLGEPVDVVFTFADDCWVSVIDATGETIAIGVKVAGRVMSISGIAPFEIILGAPSVVQIKYADKDVDMSFLAPNSTAKFSLPRA</sequence>
<dbReference type="Proteomes" id="UP000622604">
    <property type="component" value="Unassembled WGS sequence"/>
</dbReference>
<keyword evidence="2" id="KW-0812">Transmembrane</keyword>
<comment type="caution">
    <text evidence="4">The sequence shown here is derived from an EMBL/GenBank/DDBJ whole genome shotgun (WGS) entry which is preliminary data.</text>
</comment>